<proteinExistence type="predicted"/>
<dbReference type="RefSeq" id="WP_099515081.1">
    <property type="nucleotide sequence ID" value="NZ_CP016619.1"/>
</dbReference>
<name>A0A1B2EW12_9HYPH</name>
<protein>
    <recommendedName>
        <fullName evidence="4">Secreted protein</fullName>
    </recommendedName>
</protein>
<dbReference type="EMBL" id="CP016619">
    <property type="protein sequence ID" value="ANY84153.1"/>
    <property type="molecule type" value="Genomic_DNA"/>
</dbReference>
<keyword evidence="2" id="KW-0732">Signal</keyword>
<feature type="region of interest" description="Disordered" evidence="1">
    <location>
        <begin position="68"/>
        <end position="121"/>
    </location>
</feature>
<dbReference type="AlphaFoldDB" id="A0A1B2EW12"/>
<accession>A0A1B2EW12</accession>
<geneLocation type="plasmid" evidence="3">
    <name>unnamed2</name>
</geneLocation>
<evidence type="ECO:0000256" key="2">
    <source>
        <dbReference type="SAM" id="SignalP"/>
    </source>
</evidence>
<evidence type="ECO:0000313" key="3">
    <source>
        <dbReference type="EMBL" id="ANY84153.1"/>
    </source>
</evidence>
<reference evidence="3" key="1">
    <citation type="submission" date="2016-07" db="EMBL/GenBank/DDBJ databases">
        <title>Microvirga ossetica sp. nov. a new species of rhizobia isolated from root nodules of the legume species Vicia alpestris Steven originated from North Ossetia region in the Caucasus.</title>
        <authorList>
            <person name="Safronova V.I."/>
            <person name="Kuznetsova I.G."/>
            <person name="Sazanova A.L."/>
            <person name="Belimov A."/>
            <person name="Andronov E."/>
            <person name="Osledkin Y.S."/>
            <person name="Onishchuk O.P."/>
            <person name="Kurchak O.N."/>
            <person name="Shaposhnikov A.I."/>
            <person name="Willems A."/>
            <person name="Tikhonovich I.A."/>
        </authorList>
    </citation>
    <scope>NUCLEOTIDE SEQUENCE [LARGE SCALE GENOMIC DNA]</scope>
    <source>
        <strain evidence="3">V5/3M</strain>
        <plasmid evidence="3">unnamed2</plasmid>
    </source>
</reference>
<sequence length="121" mass="12774">MHTRILAVFVVCVAASAPVTAGEIKGTGDPIAHRESTGQSACRYSGLNDGYFGDPTASRTQSFGQLMRQGGRAEYDGPTPGEACNPTSESDEEPHPQEKPFAMGAVGRSGDLSCVLSRRQE</sequence>
<feature type="chain" id="PRO_5008536523" description="Secreted protein" evidence="2">
    <location>
        <begin position="22"/>
        <end position="121"/>
    </location>
</feature>
<gene>
    <name evidence="3" type="ORF">BB934_38560</name>
</gene>
<dbReference type="OrthoDB" id="5082358at2"/>
<evidence type="ECO:0000256" key="1">
    <source>
        <dbReference type="SAM" id="MobiDB-lite"/>
    </source>
</evidence>
<organism evidence="3">
    <name type="scientific">Microvirga ossetica</name>
    <dbReference type="NCBI Taxonomy" id="1882682"/>
    <lineage>
        <taxon>Bacteria</taxon>
        <taxon>Pseudomonadati</taxon>
        <taxon>Pseudomonadota</taxon>
        <taxon>Alphaproteobacteria</taxon>
        <taxon>Hyphomicrobiales</taxon>
        <taxon>Methylobacteriaceae</taxon>
        <taxon>Microvirga</taxon>
    </lineage>
</organism>
<feature type="signal peptide" evidence="2">
    <location>
        <begin position="1"/>
        <end position="21"/>
    </location>
</feature>
<keyword evidence="3" id="KW-0614">Plasmid</keyword>
<evidence type="ECO:0008006" key="4">
    <source>
        <dbReference type="Google" id="ProtNLM"/>
    </source>
</evidence>
<dbReference type="KEGG" id="moc:BB934_38560"/>